<accession>A6DRR4</accession>
<evidence type="ECO:0000256" key="1">
    <source>
        <dbReference type="ARBA" id="ARBA00023002"/>
    </source>
</evidence>
<dbReference type="STRING" id="313628.LNTAR_13327"/>
<dbReference type="SMART" id="SM01236">
    <property type="entry name" value="Haem_oxygenase_2"/>
    <property type="match status" value="1"/>
</dbReference>
<dbReference type="Gene3D" id="1.20.910.10">
    <property type="entry name" value="Heme oxygenase-like"/>
    <property type="match status" value="1"/>
</dbReference>
<name>A6DRR4_9BACT</name>
<organism evidence="2 3">
    <name type="scientific">Lentisphaera araneosa HTCC2155</name>
    <dbReference type="NCBI Taxonomy" id="313628"/>
    <lineage>
        <taxon>Bacteria</taxon>
        <taxon>Pseudomonadati</taxon>
        <taxon>Lentisphaerota</taxon>
        <taxon>Lentisphaeria</taxon>
        <taxon>Lentisphaerales</taxon>
        <taxon>Lentisphaeraceae</taxon>
        <taxon>Lentisphaera</taxon>
    </lineage>
</organism>
<reference evidence="2 3" key="1">
    <citation type="journal article" date="2010" name="J. Bacteriol.">
        <title>Genome sequence of Lentisphaera araneosa HTCC2155T, the type species of the order Lentisphaerales in the phylum Lentisphaerae.</title>
        <authorList>
            <person name="Thrash J.C."/>
            <person name="Cho J.C."/>
            <person name="Vergin K.L."/>
            <person name="Morris R.M."/>
            <person name="Giovannoni S.J."/>
        </authorList>
    </citation>
    <scope>NUCLEOTIDE SEQUENCE [LARGE SCALE GENOMIC DNA]</scope>
    <source>
        <strain evidence="2 3">HTCC2155</strain>
    </source>
</reference>
<dbReference type="AlphaFoldDB" id="A6DRR4"/>
<dbReference type="EMBL" id="ABCK01000025">
    <property type="protein sequence ID" value="EDM25733.1"/>
    <property type="molecule type" value="Genomic_DNA"/>
</dbReference>
<comment type="caution">
    <text evidence="2">The sequence shown here is derived from an EMBL/GenBank/DDBJ whole genome shotgun (WGS) entry which is preliminary data.</text>
</comment>
<dbReference type="InterPro" id="IPR039068">
    <property type="entry name" value="PqqC-like"/>
</dbReference>
<dbReference type="eggNOG" id="COG0819">
    <property type="taxonomic scope" value="Bacteria"/>
</dbReference>
<keyword evidence="3" id="KW-1185">Reference proteome</keyword>
<dbReference type="SUPFAM" id="SSF48613">
    <property type="entry name" value="Heme oxygenase-like"/>
    <property type="match status" value="1"/>
</dbReference>
<dbReference type="PANTHER" id="PTHR40279">
    <property type="entry name" value="PQQC-LIKE PROTEIN"/>
    <property type="match status" value="1"/>
</dbReference>
<dbReference type="GO" id="GO:0016491">
    <property type="term" value="F:oxidoreductase activity"/>
    <property type="evidence" value="ECO:0007669"/>
    <property type="project" value="UniProtKB-KW"/>
</dbReference>
<proteinExistence type="predicted"/>
<dbReference type="PANTHER" id="PTHR40279:SF3">
    <property type="entry name" value="4-AMINOBENZOATE SYNTHASE"/>
    <property type="match status" value="1"/>
</dbReference>
<dbReference type="InterPro" id="IPR016084">
    <property type="entry name" value="Haem_Oase-like_multi-hlx"/>
</dbReference>
<keyword evidence="1" id="KW-0560">Oxidoreductase</keyword>
<sequence>MMHSEHTILEFCKQEIDKQNALSSPYLTELVNEKMSKDQFTQSQIQFFFAVAFFSRPMSALMARFSDPNLRLKILENILEEHGNFNSSAFHESTFKKFLKSLGVTSEHISQITPGPEVRAFNAVLISTCTFDHTDIAVSCMGTIELMFAQISSIIGHTTVKNNWVSKERLIHYTLHEKIDLEHANDFFQLAEHNWINTENRSNIITGINLGIYIFKRLYDDLYICK</sequence>
<evidence type="ECO:0000313" key="2">
    <source>
        <dbReference type="EMBL" id="EDM25733.1"/>
    </source>
</evidence>
<dbReference type="RefSeq" id="WP_007280534.1">
    <property type="nucleotide sequence ID" value="NZ_ABCK01000025.1"/>
</dbReference>
<dbReference type="Pfam" id="PF14518">
    <property type="entry name" value="Haem_oxygenas_2"/>
    <property type="match status" value="1"/>
</dbReference>
<protein>
    <submittedName>
        <fullName evidence="2">Uncharacterized protein</fullName>
    </submittedName>
</protein>
<gene>
    <name evidence="2" type="ORF">LNTAR_13327</name>
</gene>
<dbReference type="Proteomes" id="UP000004947">
    <property type="component" value="Unassembled WGS sequence"/>
</dbReference>
<evidence type="ECO:0000313" key="3">
    <source>
        <dbReference type="Proteomes" id="UP000004947"/>
    </source>
</evidence>
<dbReference type="OrthoDB" id="277294at2"/>